<dbReference type="InterPro" id="IPR012337">
    <property type="entry name" value="RNaseH-like_sf"/>
</dbReference>
<dbReference type="RefSeq" id="WP_242458257.1">
    <property type="nucleotide sequence ID" value="NZ_JAOZFC020000001.1"/>
</dbReference>
<gene>
    <name evidence="5" type="ORF">OIT47_002775</name>
</gene>
<dbReference type="InterPro" id="IPR036397">
    <property type="entry name" value="RNaseH_sf"/>
</dbReference>
<reference evidence="5" key="1">
    <citation type="submission" date="2023-03" db="EMBL/GenBank/DDBJ databases">
        <title>Comparative genomics of Weissella fermenti BK2, and weissella type species.</title>
        <authorList>
            <person name="Lee J.K."/>
            <person name="Baek J.H."/>
            <person name="Kim J.M."/>
            <person name="Choi D.G."/>
            <person name="Jeon C.O."/>
        </authorList>
    </citation>
    <scope>NUCLEOTIDE SEQUENCE</scope>
    <source>
        <strain evidence="5">BK2</strain>
    </source>
</reference>
<comment type="caution">
    <text evidence="5">The sequence shown here is derived from an EMBL/GenBank/DDBJ whole genome shotgun (WGS) entry which is preliminary data.</text>
</comment>
<evidence type="ECO:0000313" key="5">
    <source>
        <dbReference type="EMBL" id="MDF9299233.1"/>
    </source>
</evidence>
<keyword evidence="6" id="KW-1185">Reference proteome</keyword>
<dbReference type="PANTHER" id="PTHR30231:SF4">
    <property type="entry name" value="PROTEIN NEN2"/>
    <property type="match status" value="1"/>
</dbReference>
<dbReference type="Pfam" id="PF00929">
    <property type="entry name" value="RNase_T"/>
    <property type="match status" value="1"/>
</dbReference>
<accession>A0ABT6D188</accession>
<dbReference type="Proteomes" id="UP001146336">
    <property type="component" value="Unassembled WGS sequence"/>
</dbReference>
<keyword evidence="2" id="KW-0378">Hydrolase</keyword>
<protein>
    <submittedName>
        <fullName evidence="5">3'-5' exonuclease</fullName>
    </submittedName>
</protein>
<sequence>MLFTELKNYVVFDLEMNGSNQIIEIGALKVTTGQDIEKFSVIVNNPPMGSGMASFKFISQSMGGDDGWITLEMIQNGLAEERALTRFMKFVGDYPVVGHAIVDGDVQLIKEGLRYNDLGKWKTNGKVFDTQQIHRALNGNPNDISLAGLADEYEVEIGTQKHRALADSRATLAVFAAMQKVWAKKKDEMNIDVFMALMSRLRTSF</sequence>
<keyword evidence="3 5" id="KW-0269">Exonuclease</keyword>
<dbReference type="CDD" id="cd06127">
    <property type="entry name" value="DEDDh"/>
    <property type="match status" value="1"/>
</dbReference>
<name>A0ABT6D188_9LACO</name>
<dbReference type="InterPro" id="IPR013520">
    <property type="entry name" value="Ribonucl_H"/>
</dbReference>
<keyword evidence="1" id="KW-0540">Nuclease</keyword>
<proteinExistence type="predicted"/>
<evidence type="ECO:0000313" key="6">
    <source>
        <dbReference type="Proteomes" id="UP001146336"/>
    </source>
</evidence>
<dbReference type="SMART" id="SM00479">
    <property type="entry name" value="EXOIII"/>
    <property type="match status" value="1"/>
</dbReference>
<dbReference type="EMBL" id="JAOZFC020000001">
    <property type="protein sequence ID" value="MDF9299233.1"/>
    <property type="molecule type" value="Genomic_DNA"/>
</dbReference>
<evidence type="ECO:0000256" key="1">
    <source>
        <dbReference type="ARBA" id="ARBA00022722"/>
    </source>
</evidence>
<dbReference type="PANTHER" id="PTHR30231">
    <property type="entry name" value="DNA POLYMERASE III SUBUNIT EPSILON"/>
    <property type="match status" value="1"/>
</dbReference>
<feature type="domain" description="Exonuclease" evidence="4">
    <location>
        <begin position="8"/>
        <end position="184"/>
    </location>
</feature>
<dbReference type="GO" id="GO:0004527">
    <property type="term" value="F:exonuclease activity"/>
    <property type="evidence" value="ECO:0007669"/>
    <property type="project" value="UniProtKB-KW"/>
</dbReference>
<evidence type="ECO:0000256" key="3">
    <source>
        <dbReference type="ARBA" id="ARBA00022839"/>
    </source>
</evidence>
<dbReference type="SUPFAM" id="SSF53098">
    <property type="entry name" value="Ribonuclease H-like"/>
    <property type="match status" value="1"/>
</dbReference>
<evidence type="ECO:0000259" key="4">
    <source>
        <dbReference type="SMART" id="SM00479"/>
    </source>
</evidence>
<dbReference type="Gene3D" id="3.30.420.10">
    <property type="entry name" value="Ribonuclease H-like superfamily/Ribonuclease H"/>
    <property type="match status" value="1"/>
</dbReference>
<organism evidence="5 6">
    <name type="scientific">Weissella fermenti</name>
    <dbReference type="NCBI Taxonomy" id="2987699"/>
    <lineage>
        <taxon>Bacteria</taxon>
        <taxon>Bacillati</taxon>
        <taxon>Bacillota</taxon>
        <taxon>Bacilli</taxon>
        <taxon>Lactobacillales</taxon>
        <taxon>Lactobacillaceae</taxon>
        <taxon>Weissella</taxon>
    </lineage>
</organism>
<evidence type="ECO:0000256" key="2">
    <source>
        <dbReference type="ARBA" id="ARBA00022801"/>
    </source>
</evidence>